<dbReference type="Pfam" id="PF18959">
    <property type="entry name" value="DUF5701"/>
    <property type="match status" value="1"/>
</dbReference>
<comment type="caution">
    <text evidence="1">The sequence shown here is derived from an EMBL/GenBank/DDBJ whole genome shotgun (WGS) entry which is preliminary data.</text>
</comment>
<protein>
    <submittedName>
        <fullName evidence="1">Uncharacterized protein</fullName>
    </submittedName>
</protein>
<proteinExistence type="predicted"/>
<reference evidence="1 2" key="1">
    <citation type="submission" date="2020-07" db="EMBL/GenBank/DDBJ databases">
        <title>Sequencing the genomes of 1000 actinobacteria strains.</title>
        <authorList>
            <person name="Klenk H.-P."/>
        </authorList>
    </citation>
    <scope>NUCLEOTIDE SEQUENCE [LARGE SCALE GENOMIC DNA]</scope>
    <source>
        <strain evidence="1 2">DSM 17380</strain>
    </source>
</reference>
<sequence length="218" mass="23379">MKGDSIPQLLDAQLPSITAQLDRLVELGVHDLADLSASDFRALAGDLPTAPGTLLVVAPALVPVSRLAPLLRRDGTPGFVVEDMTDLDAFEPIPEAGIPASALYTITGLERGDEYANWSPNEALPELVRRGRRPLTVGEGVSWLLQRPDMLEPNACFMTIGSRKRRGAGLDARTPAIWISGGTGRDGRERRGAPKVGWCWAGNRHTWLGIASSDPGGR</sequence>
<gene>
    <name evidence="1" type="ORF">BJ960_002019</name>
</gene>
<name>A0A852RCV6_9MICO</name>
<dbReference type="EMBL" id="JACCBD010000001">
    <property type="protein sequence ID" value="NYD27216.1"/>
    <property type="molecule type" value="Genomic_DNA"/>
</dbReference>
<dbReference type="InterPro" id="IPR043755">
    <property type="entry name" value="DUF5701"/>
</dbReference>
<organism evidence="1 2">
    <name type="scientific">Leucobacter aridicollis</name>
    <dbReference type="NCBI Taxonomy" id="283878"/>
    <lineage>
        <taxon>Bacteria</taxon>
        <taxon>Bacillati</taxon>
        <taxon>Actinomycetota</taxon>
        <taxon>Actinomycetes</taxon>
        <taxon>Micrococcales</taxon>
        <taxon>Microbacteriaceae</taxon>
        <taxon>Leucobacter</taxon>
    </lineage>
</organism>
<dbReference type="Proteomes" id="UP000586095">
    <property type="component" value="Unassembled WGS sequence"/>
</dbReference>
<accession>A0A852RCV6</accession>
<evidence type="ECO:0000313" key="2">
    <source>
        <dbReference type="Proteomes" id="UP000586095"/>
    </source>
</evidence>
<dbReference type="AlphaFoldDB" id="A0A852RCV6"/>
<keyword evidence="2" id="KW-1185">Reference proteome</keyword>
<evidence type="ECO:0000313" key="1">
    <source>
        <dbReference type="EMBL" id="NYD27216.1"/>
    </source>
</evidence>
<dbReference type="RefSeq" id="WP_307814610.1">
    <property type="nucleotide sequence ID" value="NZ_BAAALZ010000001.1"/>
</dbReference>